<keyword evidence="7 8" id="KW-0624">Polysaccharide degradation</keyword>
<evidence type="ECO:0000256" key="7">
    <source>
        <dbReference type="ARBA" id="ARBA00023326"/>
    </source>
</evidence>
<dbReference type="Pfam" id="PF01373">
    <property type="entry name" value="Glyco_hydro_14"/>
    <property type="match status" value="1"/>
</dbReference>
<gene>
    <name evidence="9" type="ORF">SD28_01565</name>
</gene>
<dbReference type="HOGENOM" id="CLU_016754_6_0_6"/>
<dbReference type="Proteomes" id="UP000031104">
    <property type="component" value="Chromosome"/>
</dbReference>
<comment type="catalytic activity">
    <reaction evidence="1 8">
        <text>Hydrolysis of (1-&gt;4)-alpha-D-glucosidic linkages in polysaccharides so as to remove successive maltose units from the non-reducing ends of the chains.</text>
        <dbReference type="EC" id="3.2.1.2"/>
    </reaction>
</comment>
<dbReference type="InterPro" id="IPR017853">
    <property type="entry name" value="GH"/>
</dbReference>
<accession>A0A0A8E334</accession>
<dbReference type="EC" id="3.2.1.2" evidence="3 8"/>
<dbReference type="PANTHER" id="PTHR31352:SF1">
    <property type="entry name" value="BETA-AMYLASE 3, CHLOROPLASTIC"/>
    <property type="match status" value="1"/>
</dbReference>
<keyword evidence="5 8" id="KW-0119">Carbohydrate metabolism</keyword>
<dbReference type="PANTHER" id="PTHR31352">
    <property type="entry name" value="BETA-AMYLASE 1, CHLOROPLASTIC"/>
    <property type="match status" value="1"/>
</dbReference>
<evidence type="ECO:0000313" key="10">
    <source>
        <dbReference type="Proteomes" id="UP000031104"/>
    </source>
</evidence>
<evidence type="ECO:0000256" key="2">
    <source>
        <dbReference type="ARBA" id="ARBA00005652"/>
    </source>
</evidence>
<dbReference type="STRING" id="594679.SD28_01565"/>
<keyword evidence="6 8" id="KW-0326">Glycosidase</keyword>
<name>A0A0A8E334_9GAMM</name>
<comment type="similarity">
    <text evidence="2 8">Belongs to the glycosyl hydrolase 14 family.</text>
</comment>
<dbReference type="OrthoDB" id="9805159at2"/>
<dbReference type="AlphaFoldDB" id="A0A0A8E334"/>
<protein>
    <recommendedName>
        <fullName evidence="3 8">Beta-amylase</fullName>
        <ecNumber evidence="3 8">3.2.1.2</ecNumber>
    </recommendedName>
</protein>
<evidence type="ECO:0000313" key="9">
    <source>
        <dbReference type="EMBL" id="AJC48428.1"/>
    </source>
</evidence>
<dbReference type="GO" id="GO:0000272">
    <property type="term" value="P:polysaccharide catabolic process"/>
    <property type="evidence" value="ECO:0007669"/>
    <property type="project" value="UniProtKB-KW"/>
</dbReference>
<dbReference type="PROSITE" id="PS00679">
    <property type="entry name" value="BETA_AMYLASE_2"/>
    <property type="match status" value="1"/>
</dbReference>
<evidence type="ECO:0000256" key="8">
    <source>
        <dbReference type="RuleBase" id="RU000509"/>
    </source>
</evidence>
<keyword evidence="10" id="KW-1185">Reference proteome</keyword>
<keyword evidence="4 8" id="KW-0378">Hydrolase</keyword>
<evidence type="ECO:0000256" key="1">
    <source>
        <dbReference type="ARBA" id="ARBA00000546"/>
    </source>
</evidence>
<evidence type="ECO:0000256" key="5">
    <source>
        <dbReference type="ARBA" id="ARBA00023277"/>
    </source>
</evidence>
<evidence type="ECO:0000256" key="4">
    <source>
        <dbReference type="ARBA" id="ARBA00022801"/>
    </source>
</evidence>
<dbReference type="PROSITE" id="PS00506">
    <property type="entry name" value="BETA_AMYLASE_1"/>
    <property type="match status" value="1"/>
</dbReference>
<dbReference type="PRINTS" id="PR00750">
    <property type="entry name" value="BETAAMYLASE"/>
</dbReference>
<dbReference type="RefSeq" id="WP_039123392.1">
    <property type="nucleotide sequence ID" value="NZ_CP010427.1"/>
</dbReference>
<reference evidence="9 10" key="1">
    <citation type="submission" date="2014-12" db="EMBL/GenBank/DDBJ databases">
        <title>Complete genome sequence of Francisella guanzhouensis strain 08HL01032 isolated from air-conditioning system in China.</title>
        <authorList>
            <person name="Svensson D."/>
            <person name="Ohrman C."/>
            <person name="Backman S."/>
            <person name="Karlsson E."/>
            <person name="Nilsson E."/>
            <person name="Bystrom M."/>
            <person name="Larkeryd A."/>
            <person name="Stenberg P."/>
            <person name="Scholtz H.C."/>
            <person name="Forsman M."/>
            <person name="Sjodin A."/>
        </authorList>
    </citation>
    <scope>NUCLEOTIDE SEQUENCE [LARGE SCALE GENOMIC DNA]</scope>
    <source>
        <strain evidence="9 10">08HL01032</strain>
    </source>
</reference>
<sequence length="524" mass="61139">MQACVMAPLKITNDDEWKYFCNNINTVRTSLKGVSQYLTVSTDVWWGLVQEEHPEKYDWSYYDRLSYTLKCISDERPDLPEINWAPIMSFHQCGGNVGDNIYIKIPKWAITDREFISDNGNKCQEYVSFWHDNDMLQYYTSFIKTFCKRYSDSYYSVFFKKICVAPSIVEINVSCGPAGELRYPSYNSHDNYQYPEYGHTQAKSHTAIERFQQNYSECNQQIINSTYIKQNYRDTNNHLVKKYLTWYNNELILHGQRMIQAALDGINGTKLYNCRIGIKIPGIHWNSNNNINGPRLSELFAGLIPINDDSLHNNFNNNEIESGYTRLIWALSRPQDMPEIYQDKHKTTKFLIDHPSKLKPNPLYIRKGYNMSKCPNNIKSRERLDLNIHFTCAEMPSLISCDTIEDKENKLHNSEWHIQKLSTNISQINPYSKPRALVKHLAWCGQQIPSETGLKMGVENALAGLSNDKWENIRHILDKNNYGDLFKLPHKNGHSPFAMINILRVDDAAQFSNQYRDLIKEFSY</sequence>
<proteinExistence type="inferred from homology"/>
<dbReference type="GO" id="GO:0016161">
    <property type="term" value="F:beta-amylase activity"/>
    <property type="evidence" value="ECO:0007669"/>
    <property type="project" value="UniProtKB-EC"/>
</dbReference>
<dbReference type="KEGG" id="fgu:SD28_01565"/>
<evidence type="ECO:0000256" key="3">
    <source>
        <dbReference type="ARBA" id="ARBA00012594"/>
    </source>
</evidence>
<organism evidence="9 10">
    <name type="scientific">Allofrancisella guangzhouensis</name>
    <dbReference type="NCBI Taxonomy" id="594679"/>
    <lineage>
        <taxon>Bacteria</taxon>
        <taxon>Pseudomonadati</taxon>
        <taxon>Pseudomonadota</taxon>
        <taxon>Gammaproteobacteria</taxon>
        <taxon>Thiotrichales</taxon>
        <taxon>Francisellaceae</taxon>
        <taxon>Allofrancisella</taxon>
    </lineage>
</organism>
<dbReference type="SUPFAM" id="SSF51445">
    <property type="entry name" value="(Trans)glycosidases"/>
    <property type="match status" value="1"/>
</dbReference>
<dbReference type="InterPro" id="IPR001554">
    <property type="entry name" value="Glyco_hydro_14"/>
</dbReference>
<evidence type="ECO:0000256" key="6">
    <source>
        <dbReference type="ARBA" id="ARBA00023295"/>
    </source>
</evidence>
<dbReference type="EMBL" id="CP010427">
    <property type="protein sequence ID" value="AJC48428.1"/>
    <property type="molecule type" value="Genomic_DNA"/>
</dbReference>
<dbReference type="InterPro" id="IPR018238">
    <property type="entry name" value="Glyco_hydro_14_CS"/>
</dbReference>
<dbReference type="Gene3D" id="3.20.20.80">
    <property type="entry name" value="Glycosidases"/>
    <property type="match status" value="1"/>
</dbReference>